<dbReference type="InterPro" id="IPR044398">
    <property type="entry name" value="Globin-sensor_dom"/>
</dbReference>
<dbReference type="InterPro" id="IPR039379">
    <property type="entry name" value="Protoglobin_sensor_dom"/>
</dbReference>
<organism evidence="2 3">
    <name type="scientific">Gemmata algarum</name>
    <dbReference type="NCBI Taxonomy" id="2975278"/>
    <lineage>
        <taxon>Bacteria</taxon>
        <taxon>Pseudomonadati</taxon>
        <taxon>Planctomycetota</taxon>
        <taxon>Planctomycetia</taxon>
        <taxon>Gemmatales</taxon>
        <taxon>Gemmataceae</taxon>
        <taxon>Gemmata</taxon>
    </lineage>
</organism>
<dbReference type="InterPro" id="IPR009050">
    <property type="entry name" value="Globin-like_sf"/>
</dbReference>
<reference evidence="3" key="1">
    <citation type="journal article" date="2023" name="Mar. Drugs">
        <title>Gemmata algarum, a Novel Planctomycete Isolated from an Algal Mat, Displays Antimicrobial Activity.</title>
        <authorList>
            <person name="Kumar G."/>
            <person name="Kallscheuer N."/>
            <person name="Kashif M."/>
            <person name="Ahamad S."/>
            <person name="Jagadeeshwari U."/>
            <person name="Pannikurungottu S."/>
            <person name="Haufschild T."/>
            <person name="Kabuu M."/>
            <person name="Sasikala C."/>
            <person name="Jogler C."/>
            <person name="Ramana C."/>
        </authorList>
    </citation>
    <scope>NUCLEOTIDE SEQUENCE [LARGE SCALE GENOMIC DNA]</scope>
    <source>
        <strain evidence="3">JC673</strain>
    </source>
</reference>
<dbReference type="InterPro" id="IPR012292">
    <property type="entry name" value="Globin/Proto"/>
</dbReference>
<dbReference type="RefSeq" id="WP_320685574.1">
    <property type="nucleotide sequence ID" value="NZ_JAXBLV010000045.1"/>
</dbReference>
<dbReference type="PANTHER" id="PTHR42071:SF1">
    <property type="entry name" value="GLOBIN-SENSOR DOMAIN-CONTAINING PROTEIN"/>
    <property type="match status" value="1"/>
</dbReference>
<comment type="caution">
    <text evidence="2">The sequence shown here is derived from an EMBL/GenBank/DDBJ whole genome shotgun (WGS) entry which is preliminary data.</text>
</comment>
<proteinExistence type="predicted"/>
<dbReference type="EMBL" id="JAXBLV010000045">
    <property type="protein sequence ID" value="MDY3558682.1"/>
    <property type="molecule type" value="Genomic_DNA"/>
</dbReference>
<evidence type="ECO:0000313" key="2">
    <source>
        <dbReference type="EMBL" id="MDY3558682.1"/>
    </source>
</evidence>
<dbReference type="Pfam" id="PF11563">
    <property type="entry name" value="Protoglobin"/>
    <property type="match status" value="1"/>
</dbReference>
<gene>
    <name evidence="2" type="ORF">R5W23_005824</name>
</gene>
<dbReference type="Gene3D" id="1.10.490.10">
    <property type="entry name" value="Globins"/>
    <property type="match status" value="1"/>
</dbReference>
<name>A0ABU5ETN6_9BACT</name>
<dbReference type="PANTHER" id="PTHR42071">
    <property type="entry name" value="PROTOGLOBIN DOMAIN-CONTAINING PROTEIN"/>
    <property type="match status" value="1"/>
</dbReference>
<evidence type="ECO:0000259" key="1">
    <source>
        <dbReference type="Pfam" id="PF11563"/>
    </source>
</evidence>
<protein>
    <submittedName>
        <fullName evidence="2">Protoglobin family protein</fullName>
    </submittedName>
</protein>
<dbReference type="Proteomes" id="UP001272242">
    <property type="component" value="Unassembled WGS sequence"/>
</dbReference>
<accession>A0ABU5ETN6</accession>
<dbReference type="SUPFAM" id="SSF46458">
    <property type="entry name" value="Globin-like"/>
    <property type="match status" value="1"/>
</dbReference>
<sequence length="191" mass="21364">MTKIDEPRLESDLGYRFGYVAGFMGFGPDDIAAIHGAAPLLAPLVPGLVDAVYDKLFQQDATWRHFLPRQHGYDGNVPDTLEHLTMDHAQITFRKQHLGRYLAALVTRPYDAKMVEYLDMVGKMHTPKAGSKDLNVPLVQMNALMGFVSDALTATVLGLNLPRDTEARTLRAFGKLLWIQNDLITRHYQAA</sequence>
<keyword evidence="3" id="KW-1185">Reference proteome</keyword>
<feature type="domain" description="Globin-sensor" evidence="1">
    <location>
        <begin position="15"/>
        <end position="190"/>
    </location>
</feature>
<evidence type="ECO:0000313" key="3">
    <source>
        <dbReference type="Proteomes" id="UP001272242"/>
    </source>
</evidence>
<dbReference type="CDD" id="cd01068">
    <property type="entry name" value="globin_sensor"/>
    <property type="match status" value="1"/>
</dbReference>